<keyword evidence="2" id="KW-1185">Reference proteome</keyword>
<dbReference type="EMBL" id="KN428016">
    <property type="protein sequence ID" value="KHG24225.1"/>
    <property type="molecule type" value="Genomic_DNA"/>
</dbReference>
<sequence length="36" mass="4097">MRFSTLTLTSSYIGNNTHINRDNTQSMAYGNFLTLL</sequence>
<organism evidence="1 2">
    <name type="scientific">Gossypium arboreum</name>
    <name type="common">Tree cotton</name>
    <name type="synonym">Gossypium nanking</name>
    <dbReference type="NCBI Taxonomy" id="29729"/>
    <lineage>
        <taxon>Eukaryota</taxon>
        <taxon>Viridiplantae</taxon>
        <taxon>Streptophyta</taxon>
        <taxon>Embryophyta</taxon>
        <taxon>Tracheophyta</taxon>
        <taxon>Spermatophyta</taxon>
        <taxon>Magnoliopsida</taxon>
        <taxon>eudicotyledons</taxon>
        <taxon>Gunneridae</taxon>
        <taxon>Pentapetalae</taxon>
        <taxon>rosids</taxon>
        <taxon>malvids</taxon>
        <taxon>Malvales</taxon>
        <taxon>Malvaceae</taxon>
        <taxon>Malvoideae</taxon>
        <taxon>Gossypium</taxon>
    </lineage>
</organism>
<evidence type="ECO:0000313" key="1">
    <source>
        <dbReference type="EMBL" id="KHG24225.1"/>
    </source>
</evidence>
<evidence type="ECO:0000313" key="2">
    <source>
        <dbReference type="Proteomes" id="UP000032142"/>
    </source>
</evidence>
<dbReference type="Proteomes" id="UP000032142">
    <property type="component" value="Unassembled WGS sequence"/>
</dbReference>
<protein>
    <submittedName>
        <fullName evidence="1">Uncharacterized protein</fullName>
    </submittedName>
</protein>
<name>A0A0B0PGZ4_GOSAR</name>
<dbReference type="AlphaFoldDB" id="A0A0B0PGZ4"/>
<gene>
    <name evidence="1" type="ORF">F383_04981</name>
</gene>
<reference evidence="2" key="1">
    <citation type="submission" date="2014-09" db="EMBL/GenBank/DDBJ databases">
        <authorList>
            <person name="Mudge J."/>
            <person name="Ramaraj T."/>
            <person name="Lindquist I.E."/>
            <person name="Bharti A.K."/>
            <person name="Sundararajan A."/>
            <person name="Cameron C.T."/>
            <person name="Woodward J.E."/>
            <person name="May G.D."/>
            <person name="Brubaker C."/>
            <person name="Broadhvest J."/>
            <person name="Wilkins T.A."/>
        </authorList>
    </citation>
    <scope>NUCLEOTIDE SEQUENCE</scope>
    <source>
        <strain evidence="2">cv. AKA8401</strain>
    </source>
</reference>
<accession>A0A0B0PGZ4</accession>
<proteinExistence type="predicted"/>